<dbReference type="Proteomes" id="UP000054423">
    <property type="component" value="Unassembled WGS sequence"/>
</dbReference>
<reference evidence="1" key="1">
    <citation type="submission" date="2013-11" db="EMBL/GenBank/DDBJ databases">
        <title>The Genome Sequence of Phytophthora parasitica CHvinca01.</title>
        <authorList>
            <consortium name="The Broad Institute Genomics Platform"/>
            <person name="Russ C."/>
            <person name="Tyler B."/>
            <person name="Panabieres F."/>
            <person name="Shan W."/>
            <person name="Tripathy S."/>
            <person name="Grunwald N."/>
            <person name="Machado M."/>
            <person name="Johnson C.S."/>
            <person name="Arredondo F."/>
            <person name="Hong C."/>
            <person name="Coffey M."/>
            <person name="Young S.K."/>
            <person name="Zeng Q."/>
            <person name="Gargeya S."/>
            <person name="Fitzgerald M."/>
            <person name="Abouelleil A."/>
            <person name="Alvarado L."/>
            <person name="Chapman S.B."/>
            <person name="Gainer-Dewar J."/>
            <person name="Goldberg J."/>
            <person name="Griggs A."/>
            <person name="Gujja S."/>
            <person name="Hansen M."/>
            <person name="Howarth C."/>
            <person name="Imamovic A."/>
            <person name="Ireland A."/>
            <person name="Larimer J."/>
            <person name="McCowan C."/>
            <person name="Murphy C."/>
            <person name="Pearson M."/>
            <person name="Poon T.W."/>
            <person name="Priest M."/>
            <person name="Roberts A."/>
            <person name="Saif S."/>
            <person name="Shea T."/>
            <person name="Sykes S."/>
            <person name="Wortman J."/>
            <person name="Nusbaum C."/>
            <person name="Birren B."/>
        </authorList>
    </citation>
    <scope>NUCLEOTIDE SEQUENCE [LARGE SCALE GENOMIC DNA]</scope>
    <source>
        <strain evidence="1">CHvinca01</strain>
    </source>
</reference>
<dbReference type="OrthoDB" id="109201at2759"/>
<gene>
    <name evidence="1" type="ORF">L917_00231</name>
</gene>
<organism evidence="1">
    <name type="scientific">Phytophthora nicotianae</name>
    <name type="common">Potato buckeye rot agent</name>
    <name type="synonym">Phytophthora parasitica</name>
    <dbReference type="NCBI Taxonomy" id="4792"/>
    <lineage>
        <taxon>Eukaryota</taxon>
        <taxon>Sar</taxon>
        <taxon>Stramenopiles</taxon>
        <taxon>Oomycota</taxon>
        <taxon>Peronosporomycetes</taxon>
        <taxon>Peronosporales</taxon>
        <taxon>Peronosporaceae</taxon>
        <taxon>Phytophthora</taxon>
    </lineage>
</organism>
<accession>W2M1K6</accession>
<feature type="non-terminal residue" evidence="1">
    <location>
        <position position="1"/>
    </location>
</feature>
<evidence type="ECO:0000313" key="1">
    <source>
        <dbReference type="EMBL" id="ETM03567.1"/>
    </source>
</evidence>
<protein>
    <submittedName>
        <fullName evidence="1">Uncharacterized protein</fullName>
    </submittedName>
</protein>
<dbReference type="AlphaFoldDB" id="W2M1K6"/>
<dbReference type="EMBL" id="KI677171">
    <property type="protein sequence ID" value="ETM03567.1"/>
    <property type="molecule type" value="Genomic_DNA"/>
</dbReference>
<sequence length="168" mass="19337">WRILKQPLLVSVRHCKILNSACIQLHNFCVSQRCPSAKSAPDQGVRSFIRDARSWNSERSFDYERSSVELQDGSLASRNLLRPERNRSRNRMQSKDRVEAGIAEQGSEDQELRVLRVAEAHLQGKLTILGGGRGCDWLPCYVRTPSRQSRFTLRRRPTFSLTVRRGEK</sequence>
<name>W2M1K6_PHYNI</name>
<proteinExistence type="predicted"/>